<evidence type="ECO:0000313" key="3">
    <source>
        <dbReference type="Proteomes" id="UP001374584"/>
    </source>
</evidence>
<accession>A0AAN9MSM2</accession>
<dbReference type="EMBL" id="JAYMYR010000006">
    <property type="protein sequence ID" value="KAK7357673.1"/>
    <property type="molecule type" value="Genomic_DNA"/>
</dbReference>
<organism evidence="2 3">
    <name type="scientific">Phaseolus coccineus</name>
    <name type="common">Scarlet runner bean</name>
    <name type="synonym">Phaseolus multiflorus</name>
    <dbReference type="NCBI Taxonomy" id="3886"/>
    <lineage>
        <taxon>Eukaryota</taxon>
        <taxon>Viridiplantae</taxon>
        <taxon>Streptophyta</taxon>
        <taxon>Embryophyta</taxon>
        <taxon>Tracheophyta</taxon>
        <taxon>Spermatophyta</taxon>
        <taxon>Magnoliopsida</taxon>
        <taxon>eudicotyledons</taxon>
        <taxon>Gunneridae</taxon>
        <taxon>Pentapetalae</taxon>
        <taxon>rosids</taxon>
        <taxon>fabids</taxon>
        <taxon>Fabales</taxon>
        <taxon>Fabaceae</taxon>
        <taxon>Papilionoideae</taxon>
        <taxon>50 kb inversion clade</taxon>
        <taxon>NPAAA clade</taxon>
        <taxon>indigoferoid/millettioid clade</taxon>
        <taxon>Phaseoleae</taxon>
        <taxon>Phaseolus</taxon>
    </lineage>
</organism>
<sequence length="91" mass="10045">MESPLCLFIICLINFSIRNDAMYTKVCREEVKEEGKRMLKRCSSSVRGIGRDRGCTQSHKGCEKVGASVDLGTREEKRGGGWGSVTTVTPC</sequence>
<keyword evidence="1" id="KW-0732">Signal</keyword>
<keyword evidence="3" id="KW-1185">Reference proteome</keyword>
<reference evidence="2 3" key="1">
    <citation type="submission" date="2024-01" db="EMBL/GenBank/DDBJ databases">
        <title>The genomes of 5 underutilized Papilionoideae crops provide insights into root nodulation and disease resistanc.</title>
        <authorList>
            <person name="Jiang F."/>
        </authorList>
    </citation>
    <scope>NUCLEOTIDE SEQUENCE [LARGE SCALE GENOMIC DNA]</scope>
    <source>
        <strain evidence="2">JINMINGXINNONG_FW02</strain>
        <tissue evidence="2">Leaves</tissue>
    </source>
</reference>
<gene>
    <name evidence="2" type="ORF">VNO80_16968</name>
</gene>
<feature type="signal peptide" evidence="1">
    <location>
        <begin position="1"/>
        <end position="21"/>
    </location>
</feature>
<name>A0AAN9MSM2_PHACN</name>
<evidence type="ECO:0000256" key="1">
    <source>
        <dbReference type="SAM" id="SignalP"/>
    </source>
</evidence>
<protein>
    <submittedName>
        <fullName evidence="2">Uncharacterized protein</fullName>
    </submittedName>
</protein>
<proteinExistence type="predicted"/>
<dbReference type="Proteomes" id="UP001374584">
    <property type="component" value="Unassembled WGS sequence"/>
</dbReference>
<evidence type="ECO:0000313" key="2">
    <source>
        <dbReference type="EMBL" id="KAK7357673.1"/>
    </source>
</evidence>
<feature type="chain" id="PRO_5042956730" evidence="1">
    <location>
        <begin position="22"/>
        <end position="91"/>
    </location>
</feature>
<comment type="caution">
    <text evidence="2">The sequence shown here is derived from an EMBL/GenBank/DDBJ whole genome shotgun (WGS) entry which is preliminary data.</text>
</comment>
<dbReference type="AlphaFoldDB" id="A0AAN9MSM2"/>